<evidence type="ECO:0000313" key="2">
    <source>
        <dbReference type="Proteomes" id="UP000009336"/>
    </source>
</evidence>
<evidence type="ECO:0008006" key="3">
    <source>
        <dbReference type="Google" id="ProtNLM"/>
    </source>
</evidence>
<dbReference type="AlphaFoldDB" id="K8WYX7"/>
<sequence length="65" mass="7489">MKYKLFDVIVLNEDILEHNLKAGMVGAIVDIYSEPEDAYEVEFCDKDGQTICMLPLYNYQILALE</sequence>
<dbReference type="EMBL" id="AKKL01000002">
    <property type="protein sequence ID" value="EKT65116.1"/>
    <property type="molecule type" value="Genomic_DNA"/>
</dbReference>
<accession>K8WYX7</accession>
<reference evidence="1 2" key="1">
    <citation type="journal article" date="2012" name="BMC Genomics">
        <title>Comparative genomics of bacteria in the genus Providencia isolated from wild Drosophila melanogaster.</title>
        <authorList>
            <person name="Galac M.R."/>
            <person name="Lazzaro B.P."/>
        </authorList>
    </citation>
    <scope>NUCLEOTIDE SEQUENCE [LARGE SCALE GENOMIC DNA]</scope>
    <source>
        <strain evidence="1 2">DSM 19968</strain>
    </source>
</reference>
<gene>
    <name evidence="1" type="ORF">OOA_01235</name>
</gene>
<dbReference type="STRING" id="1141662.OOA_01235"/>
<keyword evidence="2" id="KW-1185">Reference proteome</keyword>
<name>K8WYX7_9GAMM</name>
<organism evidence="1 2">
    <name type="scientific">Providencia burhodogranariea DSM 19968</name>
    <dbReference type="NCBI Taxonomy" id="1141662"/>
    <lineage>
        <taxon>Bacteria</taxon>
        <taxon>Pseudomonadati</taxon>
        <taxon>Pseudomonadota</taxon>
        <taxon>Gammaproteobacteria</taxon>
        <taxon>Enterobacterales</taxon>
        <taxon>Morganellaceae</taxon>
        <taxon>Providencia</taxon>
    </lineage>
</organism>
<dbReference type="Pfam" id="PF16277">
    <property type="entry name" value="DUF4926"/>
    <property type="match status" value="1"/>
</dbReference>
<comment type="caution">
    <text evidence="1">The sequence shown here is derived from an EMBL/GenBank/DDBJ whole genome shotgun (WGS) entry which is preliminary data.</text>
</comment>
<dbReference type="InterPro" id="IPR032568">
    <property type="entry name" value="DUF4926"/>
</dbReference>
<dbReference type="PATRIC" id="fig|1141662.3.peg.251"/>
<dbReference type="RefSeq" id="WP_008910296.1">
    <property type="nucleotide sequence ID" value="NZ_KB233222.1"/>
</dbReference>
<evidence type="ECO:0000313" key="1">
    <source>
        <dbReference type="EMBL" id="EKT65116.1"/>
    </source>
</evidence>
<protein>
    <recommendedName>
        <fullName evidence="3">DUF4926 domain-containing protein</fullName>
    </recommendedName>
</protein>
<dbReference type="Proteomes" id="UP000009336">
    <property type="component" value="Unassembled WGS sequence"/>
</dbReference>
<dbReference type="HOGENOM" id="CLU_174734_3_2_6"/>
<proteinExistence type="predicted"/>